<dbReference type="EMBL" id="NJHN03000019">
    <property type="protein sequence ID" value="KAH9425271.1"/>
    <property type="molecule type" value="Genomic_DNA"/>
</dbReference>
<keyword evidence="2" id="KW-1185">Reference proteome</keyword>
<reference evidence="1 2" key="1">
    <citation type="journal article" date="2018" name="J. Allergy Clin. Immunol.">
        <title>High-quality assembly of Dermatophagoides pteronyssinus genome and transcriptome reveals a wide range of novel allergens.</title>
        <authorList>
            <person name="Liu X.Y."/>
            <person name="Yang K.Y."/>
            <person name="Wang M.Q."/>
            <person name="Kwok J.S."/>
            <person name="Zeng X."/>
            <person name="Yang Z."/>
            <person name="Xiao X.J."/>
            <person name="Lau C.P."/>
            <person name="Li Y."/>
            <person name="Huang Z.M."/>
            <person name="Ba J.G."/>
            <person name="Yim A.K."/>
            <person name="Ouyang C.Y."/>
            <person name="Ngai S.M."/>
            <person name="Chan T.F."/>
            <person name="Leung E.L."/>
            <person name="Liu L."/>
            <person name="Liu Z.G."/>
            <person name="Tsui S.K."/>
        </authorList>
    </citation>
    <scope>NUCLEOTIDE SEQUENCE [LARGE SCALE GENOMIC DNA]</scope>
    <source>
        <strain evidence="1">Derp</strain>
    </source>
</reference>
<name>A0ABQ8JRN5_DERPT</name>
<accession>A0ABQ8JRN5</accession>
<proteinExistence type="predicted"/>
<evidence type="ECO:0000313" key="2">
    <source>
        <dbReference type="Proteomes" id="UP000887458"/>
    </source>
</evidence>
<organism evidence="1 2">
    <name type="scientific">Dermatophagoides pteronyssinus</name>
    <name type="common">European house dust mite</name>
    <dbReference type="NCBI Taxonomy" id="6956"/>
    <lineage>
        <taxon>Eukaryota</taxon>
        <taxon>Metazoa</taxon>
        <taxon>Ecdysozoa</taxon>
        <taxon>Arthropoda</taxon>
        <taxon>Chelicerata</taxon>
        <taxon>Arachnida</taxon>
        <taxon>Acari</taxon>
        <taxon>Acariformes</taxon>
        <taxon>Sarcoptiformes</taxon>
        <taxon>Astigmata</taxon>
        <taxon>Psoroptidia</taxon>
        <taxon>Analgoidea</taxon>
        <taxon>Pyroglyphidae</taxon>
        <taxon>Dermatophagoidinae</taxon>
        <taxon>Dermatophagoides</taxon>
    </lineage>
</organism>
<reference evidence="1 2" key="2">
    <citation type="journal article" date="2022" name="Mol. Biol. Evol.">
        <title>Comparative Genomics Reveals Insights into the Divergent Evolution of Astigmatic Mites and Household Pest Adaptations.</title>
        <authorList>
            <person name="Xiong Q."/>
            <person name="Wan A.T."/>
            <person name="Liu X."/>
            <person name="Fung C.S."/>
            <person name="Xiao X."/>
            <person name="Malainual N."/>
            <person name="Hou J."/>
            <person name="Wang L."/>
            <person name="Wang M."/>
            <person name="Yang K.Y."/>
            <person name="Cui Y."/>
            <person name="Leung E.L."/>
            <person name="Nong W."/>
            <person name="Shin S.K."/>
            <person name="Au S.W."/>
            <person name="Jeong K.Y."/>
            <person name="Chew F.T."/>
            <person name="Hui J.H."/>
            <person name="Leung T.F."/>
            <person name="Tungtrongchitr A."/>
            <person name="Zhong N."/>
            <person name="Liu Z."/>
            <person name="Tsui S.K."/>
        </authorList>
    </citation>
    <scope>NUCLEOTIDE SEQUENCE [LARGE SCALE GENOMIC DNA]</scope>
    <source>
        <strain evidence="1">Derp</strain>
    </source>
</reference>
<comment type="caution">
    <text evidence="1">The sequence shown here is derived from an EMBL/GenBank/DDBJ whole genome shotgun (WGS) entry which is preliminary data.</text>
</comment>
<sequence length="74" mass="8975">MTDFRNIAKKPFIHSRNSSNYYFLSPEYIRIEHGYAREKTPDPDINDNDEYKKLFTFHNNIHGQIIKFENHKND</sequence>
<gene>
    <name evidence="1" type="ORF">DERP_013463</name>
</gene>
<dbReference type="Proteomes" id="UP000887458">
    <property type="component" value="Unassembled WGS sequence"/>
</dbReference>
<protein>
    <submittedName>
        <fullName evidence="1">Uncharacterized protein</fullName>
    </submittedName>
</protein>
<evidence type="ECO:0000313" key="1">
    <source>
        <dbReference type="EMBL" id="KAH9425271.1"/>
    </source>
</evidence>